<protein>
    <submittedName>
        <fullName evidence="1">Uncharacterized protein</fullName>
    </submittedName>
</protein>
<dbReference type="EMBL" id="LVVY01000113">
    <property type="protein sequence ID" value="OAM75217.1"/>
    <property type="molecule type" value="Genomic_DNA"/>
</dbReference>
<organism evidence="1 2">
    <name type="scientific">Devosia elaeis</name>
    <dbReference type="NCBI Taxonomy" id="1770058"/>
    <lineage>
        <taxon>Bacteria</taxon>
        <taxon>Pseudomonadati</taxon>
        <taxon>Pseudomonadota</taxon>
        <taxon>Alphaproteobacteria</taxon>
        <taxon>Hyphomicrobiales</taxon>
        <taxon>Devosiaceae</taxon>
        <taxon>Devosia</taxon>
    </lineage>
</organism>
<dbReference type="OrthoDB" id="5911853at2"/>
<dbReference type="STRING" id="1770058.A3840_14825"/>
<dbReference type="RefSeq" id="WP_067458441.1">
    <property type="nucleotide sequence ID" value="NZ_LVVY01000113.1"/>
</dbReference>
<name>A0A178HRC5_9HYPH</name>
<comment type="caution">
    <text evidence="1">The sequence shown here is derived from an EMBL/GenBank/DDBJ whole genome shotgun (WGS) entry which is preliminary data.</text>
</comment>
<gene>
    <name evidence="1" type="ORF">A3840_14825</name>
</gene>
<evidence type="ECO:0000313" key="1">
    <source>
        <dbReference type="EMBL" id="OAM75217.1"/>
    </source>
</evidence>
<accession>A0A178HRC5</accession>
<sequence length="656" mass="73431">MLQFVKQAARKVPGARRVVRALRRRSAAAKPLAKKSASLVNLLSARSVTAEDIEKISGVASTYSAAWAALEYKRGNHDLAISLAETIPANAPIQDKILAKSWDSMRDLGRYDLALRGLHARRPDPVTPSFQARLDHTLFSHTAFEAFRRYVTAVEHSNPKGYVVLFDLGSRVTTGLMVPISYQLASQGYSVCSAVAGSMPKSRLPELSNISAMMRANGSGLTSGETEPQNEWAVSWDEGTVSCDGINYFTFFLERISKLARSYRGGLDTPEAQALFDDMLRRSDLAITMCKRLVPLAAQGKPVRVVTMESHFAPWGVVRRWCDTVGRDHDIHLIGMSVAYENYFSNLTSIEAKTLSIEDLTANPDLRHPFLGGRHRFTEFRANAPSPEEMRQREEQALSWIRIDRSRSDMGNGHQRQMVIDAISEARKKGRRSFCVLGKVLIDFAAPDDQGHVFDDFTSWLRMLVELSSQHDALLVIKPHPHEIREEIVQSGVQMLRELLPEHLPDNVIFLDHTTFNSSELAELVDAAFVWNGTACAEFPVLGCPVFAESVWAARDYPVDNPVLMTTGSYIDVFNGSAELKVSDANREAAIDYLHFMRSDIVAIPFRYMRRAGTNQAIGANMLYEDELTELEQRGDPYVELAASRFFEFAHREAQI</sequence>
<dbReference type="AlphaFoldDB" id="A0A178HRC5"/>
<reference evidence="1 2" key="1">
    <citation type="submission" date="2016-03" db="EMBL/GenBank/DDBJ databases">
        <title>Genome sequencing of Devosia sp. S37.</title>
        <authorList>
            <person name="Mohd Nor M."/>
        </authorList>
    </citation>
    <scope>NUCLEOTIDE SEQUENCE [LARGE SCALE GENOMIC DNA]</scope>
    <source>
        <strain evidence="1 2">S37</strain>
    </source>
</reference>
<keyword evidence="2" id="KW-1185">Reference proteome</keyword>
<proteinExistence type="predicted"/>
<dbReference type="Proteomes" id="UP000078389">
    <property type="component" value="Unassembled WGS sequence"/>
</dbReference>
<evidence type="ECO:0000313" key="2">
    <source>
        <dbReference type="Proteomes" id="UP000078389"/>
    </source>
</evidence>